<feature type="compositionally biased region" description="Pro residues" evidence="1">
    <location>
        <begin position="144"/>
        <end position="157"/>
    </location>
</feature>
<proteinExistence type="predicted"/>
<feature type="compositionally biased region" description="Basic and acidic residues" evidence="1">
    <location>
        <begin position="127"/>
        <end position="137"/>
    </location>
</feature>
<feature type="transmembrane region" description="Helical" evidence="2">
    <location>
        <begin position="6"/>
        <end position="28"/>
    </location>
</feature>
<feature type="compositionally biased region" description="Pro residues" evidence="1">
    <location>
        <begin position="100"/>
        <end position="118"/>
    </location>
</feature>
<dbReference type="Gene3D" id="3.30.1150.10">
    <property type="match status" value="1"/>
</dbReference>
<accession>A0ABY3RH60</accession>
<feature type="compositionally biased region" description="Pro residues" evidence="1">
    <location>
        <begin position="72"/>
        <end position="89"/>
    </location>
</feature>
<keyword evidence="4" id="KW-1185">Reference proteome</keyword>
<reference evidence="3" key="1">
    <citation type="journal article" date="2024" name="Antonie Van Leeuwenhoek">
        <title>Bradyrhizobium ontarionense sp. nov., a novel bacterial symbiont isolated from Aeschynomene indica (Indian jointvetch), harbours photosynthesis, nitrogen fixation and nitrous oxide (N2O) reductase genes.</title>
        <authorList>
            <person name="Bromfield E.S.P."/>
            <person name="Cloutier S."/>
        </authorList>
    </citation>
    <scope>NUCLEOTIDE SEQUENCE</scope>
    <source>
        <strain evidence="3">A19</strain>
    </source>
</reference>
<evidence type="ECO:0000256" key="1">
    <source>
        <dbReference type="SAM" id="MobiDB-lite"/>
    </source>
</evidence>
<dbReference type="Proteomes" id="UP001431010">
    <property type="component" value="Chromosome"/>
</dbReference>
<protein>
    <recommendedName>
        <fullName evidence="5">Cell envelope biogenesis protein TolA</fullName>
    </recommendedName>
</protein>
<keyword evidence="2" id="KW-1133">Transmembrane helix</keyword>
<keyword evidence="2" id="KW-0812">Transmembrane</keyword>
<sequence>MERWQFIRWGIAASVLAHFLIAGGIVVSTTVRPYDIPRPDEVAVDIVDADEPQKTPDPVATPSPSPELTLPQPAPSPSPAAAAPPPIPQPSQEAKETSKPPSPSPSPAPAQQPSPVPSPKAAAKSAAKSDAKSDAKSVARAVPTPTPVPAPSYVPPEPDITVKYGVRLGLPEPLAPLPTGIGPDDKEVGSNATKALAGDLDAALRQRFRTCAHLPASLSRSDDVFVKLVLAIRPDGRLAAEPELLGGPSDPEKAEKALQLKQSVVAALEACQPYAMLPPDRYGEWKVLEMSFRPQDFGG</sequence>
<keyword evidence="2" id="KW-0472">Membrane</keyword>
<name>A0ABY3RH60_9BRAD</name>
<dbReference type="PRINTS" id="PR01217">
    <property type="entry name" value="PRICHEXTENSN"/>
</dbReference>
<evidence type="ECO:0000256" key="2">
    <source>
        <dbReference type="SAM" id="Phobius"/>
    </source>
</evidence>
<dbReference type="RefSeq" id="WP_231325272.1">
    <property type="nucleotide sequence ID" value="NZ_CP088156.1"/>
</dbReference>
<gene>
    <name evidence="3" type="ORF">LQG66_08290</name>
</gene>
<evidence type="ECO:0000313" key="4">
    <source>
        <dbReference type="Proteomes" id="UP001431010"/>
    </source>
</evidence>
<feature type="region of interest" description="Disordered" evidence="1">
    <location>
        <begin position="48"/>
        <end position="157"/>
    </location>
</feature>
<evidence type="ECO:0008006" key="5">
    <source>
        <dbReference type="Google" id="ProtNLM"/>
    </source>
</evidence>
<evidence type="ECO:0000313" key="3">
    <source>
        <dbReference type="EMBL" id="UFZ06285.1"/>
    </source>
</evidence>
<organism evidence="3 4">
    <name type="scientific">Bradyrhizobium ontarionense</name>
    <dbReference type="NCBI Taxonomy" id="2898149"/>
    <lineage>
        <taxon>Bacteria</taxon>
        <taxon>Pseudomonadati</taxon>
        <taxon>Pseudomonadota</taxon>
        <taxon>Alphaproteobacteria</taxon>
        <taxon>Hyphomicrobiales</taxon>
        <taxon>Nitrobacteraceae</taxon>
        <taxon>Bradyrhizobium</taxon>
    </lineage>
</organism>
<dbReference type="EMBL" id="CP088156">
    <property type="protein sequence ID" value="UFZ06285.1"/>
    <property type="molecule type" value="Genomic_DNA"/>
</dbReference>